<keyword evidence="9" id="KW-0175">Coiled coil</keyword>
<evidence type="ECO:0000256" key="6">
    <source>
        <dbReference type="ARBA" id="ARBA00023015"/>
    </source>
</evidence>
<dbReference type="RefSeq" id="XP_001745134.1">
    <property type="nucleotide sequence ID" value="XM_001745082.1"/>
</dbReference>
<keyword evidence="6" id="KW-0805">Transcription regulation</keyword>
<keyword evidence="7" id="KW-0804">Transcription</keyword>
<evidence type="ECO:0000259" key="11">
    <source>
        <dbReference type="Pfam" id="PF04065"/>
    </source>
</evidence>
<evidence type="ECO:0000256" key="10">
    <source>
        <dbReference type="SAM" id="MobiDB-lite"/>
    </source>
</evidence>
<dbReference type="Pfam" id="PF04065">
    <property type="entry name" value="Not3"/>
    <property type="match status" value="1"/>
</dbReference>
<reference evidence="12 13" key="1">
    <citation type="journal article" date="2008" name="Nature">
        <title>The genome of the choanoflagellate Monosiga brevicollis and the origin of metazoans.</title>
        <authorList>
            <consortium name="JGI Sequencing"/>
            <person name="King N."/>
            <person name="Westbrook M.J."/>
            <person name="Young S.L."/>
            <person name="Kuo A."/>
            <person name="Abedin M."/>
            <person name="Chapman J."/>
            <person name="Fairclough S."/>
            <person name="Hellsten U."/>
            <person name="Isogai Y."/>
            <person name="Letunic I."/>
            <person name="Marr M."/>
            <person name="Pincus D."/>
            <person name="Putnam N."/>
            <person name="Rokas A."/>
            <person name="Wright K.J."/>
            <person name="Zuzow R."/>
            <person name="Dirks W."/>
            <person name="Good M."/>
            <person name="Goodstein D."/>
            <person name="Lemons D."/>
            <person name="Li W."/>
            <person name="Lyons J.B."/>
            <person name="Morris A."/>
            <person name="Nichols S."/>
            <person name="Richter D.J."/>
            <person name="Salamov A."/>
            <person name="Bork P."/>
            <person name="Lim W.A."/>
            <person name="Manning G."/>
            <person name="Miller W.T."/>
            <person name="McGinnis W."/>
            <person name="Shapiro H."/>
            <person name="Tjian R."/>
            <person name="Grigoriev I.V."/>
            <person name="Rokhsar D."/>
        </authorList>
    </citation>
    <scope>NUCLEOTIDE SEQUENCE [LARGE SCALE GENOMIC DNA]</scope>
    <source>
        <strain evidence="13">MX1 / ATCC 50154</strain>
    </source>
</reference>
<dbReference type="InterPro" id="IPR007207">
    <property type="entry name" value="Not_N"/>
</dbReference>
<dbReference type="PANTHER" id="PTHR23326">
    <property type="entry name" value="CCR4 NOT-RELATED"/>
    <property type="match status" value="1"/>
</dbReference>
<evidence type="ECO:0000313" key="12">
    <source>
        <dbReference type="EMBL" id="EDQ90367.1"/>
    </source>
</evidence>
<dbReference type="EMBL" id="CH991548">
    <property type="protein sequence ID" value="EDQ90367.1"/>
    <property type="molecule type" value="Genomic_DNA"/>
</dbReference>
<dbReference type="GeneID" id="5890383"/>
<keyword evidence="13" id="KW-1185">Reference proteome</keyword>
<name>A9UXD1_MONBE</name>
<gene>
    <name evidence="12" type="ORF">MONBRDRAFT_18770</name>
</gene>
<feature type="region of interest" description="Disordered" evidence="10">
    <location>
        <begin position="96"/>
        <end position="126"/>
    </location>
</feature>
<dbReference type="AlphaFoldDB" id="A9UXD1"/>
<keyword evidence="8" id="KW-0539">Nucleus</keyword>
<evidence type="ECO:0000256" key="8">
    <source>
        <dbReference type="ARBA" id="ARBA00023242"/>
    </source>
</evidence>
<evidence type="ECO:0000256" key="3">
    <source>
        <dbReference type="ARBA" id="ARBA00007682"/>
    </source>
</evidence>
<evidence type="ECO:0000256" key="5">
    <source>
        <dbReference type="ARBA" id="ARBA00022491"/>
    </source>
</evidence>
<keyword evidence="4" id="KW-0963">Cytoplasm</keyword>
<dbReference type="STRING" id="81824.A9UXD1"/>
<dbReference type="eggNOG" id="KOG2150">
    <property type="taxonomic scope" value="Eukaryota"/>
</dbReference>
<dbReference type="GO" id="GO:0030015">
    <property type="term" value="C:CCR4-NOT core complex"/>
    <property type="evidence" value="ECO:0007669"/>
    <property type="project" value="InterPro"/>
</dbReference>
<dbReference type="GO" id="GO:0005737">
    <property type="term" value="C:cytoplasm"/>
    <property type="evidence" value="ECO:0007669"/>
    <property type="project" value="UniProtKB-SubCell"/>
</dbReference>
<protein>
    <recommendedName>
        <fullName evidence="11">CCR4-Not complex component Not N-terminal domain-containing protein</fullName>
    </recommendedName>
</protein>
<feature type="compositionally biased region" description="Basic and acidic residues" evidence="10">
    <location>
        <begin position="108"/>
        <end position="126"/>
    </location>
</feature>
<comment type="subcellular location">
    <subcellularLocation>
        <location evidence="2">Cytoplasm</location>
    </subcellularLocation>
    <subcellularLocation>
        <location evidence="1">Nucleus</location>
    </subcellularLocation>
</comment>
<dbReference type="InterPro" id="IPR040168">
    <property type="entry name" value="Not2/3/5"/>
</dbReference>
<feature type="coiled-coil region" evidence="9">
    <location>
        <begin position="126"/>
        <end position="183"/>
    </location>
</feature>
<dbReference type="GO" id="GO:0005634">
    <property type="term" value="C:nucleus"/>
    <property type="evidence" value="ECO:0007669"/>
    <property type="project" value="UniProtKB-SubCell"/>
</dbReference>
<proteinExistence type="inferred from homology"/>
<dbReference type="Proteomes" id="UP000001357">
    <property type="component" value="Unassembled WGS sequence"/>
</dbReference>
<dbReference type="InParanoid" id="A9UXD1"/>
<accession>A9UXD1</accession>
<evidence type="ECO:0000256" key="9">
    <source>
        <dbReference type="SAM" id="Coils"/>
    </source>
</evidence>
<evidence type="ECO:0000256" key="1">
    <source>
        <dbReference type="ARBA" id="ARBA00004123"/>
    </source>
</evidence>
<keyword evidence="5" id="KW-0678">Repressor</keyword>
<comment type="similarity">
    <text evidence="3">Belongs to the CNOT2/3/5 family.</text>
</comment>
<evidence type="ECO:0000256" key="4">
    <source>
        <dbReference type="ARBA" id="ARBA00022490"/>
    </source>
</evidence>
<dbReference type="GO" id="GO:0006355">
    <property type="term" value="P:regulation of DNA-templated transcription"/>
    <property type="evidence" value="ECO:0007669"/>
    <property type="project" value="InterPro"/>
</dbReference>
<dbReference type="KEGG" id="mbr:MONBRDRAFT_18770"/>
<feature type="domain" description="CCR4-Not complex component Not N-terminal" evidence="11">
    <location>
        <begin position="4"/>
        <end position="227"/>
    </location>
</feature>
<organism evidence="12 13">
    <name type="scientific">Monosiga brevicollis</name>
    <name type="common">Choanoflagellate</name>
    <dbReference type="NCBI Taxonomy" id="81824"/>
    <lineage>
        <taxon>Eukaryota</taxon>
        <taxon>Choanoflagellata</taxon>
        <taxon>Craspedida</taxon>
        <taxon>Salpingoecidae</taxon>
        <taxon>Monosiga</taxon>
    </lineage>
</organism>
<evidence type="ECO:0000256" key="7">
    <source>
        <dbReference type="ARBA" id="ARBA00023163"/>
    </source>
</evidence>
<sequence>MADKRKLQTEIDRVLKQVSEHSEIFEDTYDKIQTATNSNQKEKFEAELKKEIKKLQKFREQIKSWLNSSDAKSMAKVLGETRKLIENQMERYRDLERDAKTKAYSNEGLDKRSKLDPEEQEKQDCRDDLNRYIEDIKLQVDMIEAEIETTSNAKRKKKTEEVLEALQARIERHQRLVAKIEMVIRGLDNNNLEPSQLEDVKEGIEYHINDNTDPDFVEDEYLFDDIEEHLRAVGVRQPRLCHASW</sequence>
<evidence type="ECO:0000256" key="2">
    <source>
        <dbReference type="ARBA" id="ARBA00004496"/>
    </source>
</evidence>
<evidence type="ECO:0000313" key="13">
    <source>
        <dbReference type="Proteomes" id="UP000001357"/>
    </source>
</evidence>